<proteinExistence type="predicted"/>
<dbReference type="InterPro" id="IPR018062">
    <property type="entry name" value="HTH_AraC-typ_CS"/>
</dbReference>
<dbReference type="SUPFAM" id="SSF46689">
    <property type="entry name" value="Homeodomain-like"/>
    <property type="match status" value="1"/>
</dbReference>
<dbReference type="GO" id="GO:0043565">
    <property type="term" value="F:sequence-specific DNA binding"/>
    <property type="evidence" value="ECO:0007669"/>
    <property type="project" value="InterPro"/>
</dbReference>
<name>A0A412T991_BACSE</name>
<dbReference type="SMART" id="SM00342">
    <property type="entry name" value="HTH_ARAC"/>
    <property type="match status" value="1"/>
</dbReference>
<keyword evidence="3" id="KW-0804">Transcription</keyword>
<evidence type="ECO:0000256" key="1">
    <source>
        <dbReference type="ARBA" id="ARBA00023015"/>
    </source>
</evidence>
<keyword evidence="1" id="KW-0805">Transcription regulation</keyword>
<gene>
    <name evidence="4" type="ORF">F9950_10770</name>
</gene>
<dbReference type="PROSITE" id="PS01124">
    <property type="entry name" value="HTH_ARAC_FAMILY_2"/>
    <property type="match status" value="1"/>
</dbReference>
<comment type="caution">
    <text evidence="4">The sequence shown here is derived from an EMBL/GenBank/DDBJ whole genome shotgun (WGS) entry which is preliminary data.</text>
</comment>
<accession>A0A412T991</accession>
<dbReference type="InterPro" id="IPR018060">
    <property type="entry name" value="HTH_AraC"/>
</dbReference>
<dbReference type="Pfam" id="PF02311">
    <property type="entry name" value="AraC_binding"/>
    <property type="match status" value="1"/>
</dbReference>
<evidence type="ECO:0000313" key="4">
    <source>
        <dbReference type="EMBL" id="KAB5326914.1"/>
    </source>
</evidence>
<evidence type="ECO:0000313" key="5">
    <source>
        <dbReference type="Proteomes" id="UP000431177"/>
    </source>
</evidence>
<dbReference type="EMBL" id="WCLA01000021">
    <property type="protein sequence ID" value="KAB5326914.1"/>
    <property type="molecule type" value="Genomic_DNA"/>
</dbReference>
<evidence type="ECO:0000256" key="3">
    <source>
        <dbReference type="ARBA" id="ARBA00023163"/>
    </source>
</evidence>
<dbReference type="AlphaFoldDB" id="A0A412T991"/>
<organism evidence="4 5">
    <name type="scientific">Bacteroides stercoris</name>
    <dbReference type="NCBI Taxonomy" id="46506"/>
    <lineage>
        <taxon>Bacteria</taxon>
        <taxon>Pseudomonadati</taxon>
        <taxon>Bacteroidota</taxon>
        <taxon>Bacteroidia</taxon>
        <taxon>Bacteroidales</taxon>
        <taxon>Bacteroidaceae</taxon>
        <taxon>Bacteroides</taxon>
    </lineage>
</organism>
<sequence>MRKEIPSIIETIHQCNCCMGCETLHPLASVIDLSKANPEQRTLKCDFYTIILIEGEAGNFTYGRKYYDYSDATLIFRTPGESIKLESDSLSFRKGRMLAFHPDLIAHTALENHIGNYSFFFYEPDESLHLSLREKMKITACIRSIEEELQYPVDCHSKTLISRYIELLLDYCTRFNERQFITRCEANKAILRKTHSLLNKYILSGKLESGIMPTEAYCADALHLSPHYFRDLLKFETGKDMHEYFQLMRLDAAKKMLLDRDNTLDIVTLKLGYTDSRSFTDLFKKITGMTPVEYKHTQN</sequence>
<dbReference type="PANTHER" id="PTHR43280:SF32">
    <property type="entry name" value="TRANSCRIPTIONAL REGULATORY PROTEIN"/>
    <property type="match status" value="1"/>
</dbReference>
<dbReference type="RefSeq" id="WP_117955697.1">
    <property type="nucleotide sequence ID" value="NZ_JADNNX010000024.1"/>
</dbReference>
<evidence type="ECO:0000256" key="2">
    <source>
        <dbReference type="ARBA" id="ARBA00023125"/>
    </source>
</evidence>
<dbReference type="InterPro" id="IPR009057">
    <property type="entry name" value="Homeodomain-like_sf"/>
</dbReference>
<dbReference type="Proteomes" id="UP000431177">
    <property type="component" value="Unassembled WGS sequence"/>
</dbReference>
<dbReference type="PANTHER" id="PTHR43280">
    <property type="entry name" value="ARAC-FAMILY TRANSCRIPTIONAL REGULATOR"/>
    <property type="match status" value="1"/>
</dbReference>
<dbReference type="InterPro" id="IPR003313">
    <property type="entry name" value="AraC-bd"/>
</dbReference>
<dbReference type="GO" id="GO:0003700">
    <property type="term" value="F:DNA-binding transcription factor activity"/>
    <property type="evidence" value="ECO:0007669"/>
    <property type="project" value="InterPro"/>
</dbReference>
<reference evidence="4 5" key="1">
    <citation type="journal article" date="2019" name="Nat. Med.">
        <title>A library of human gut bacterial isolates paired with longitudinal multiomics data enables mechanistic microbiome research.</title>
        <authorList>
            <person name="Poyet M."/>
            <person name="Groussin M."/>
            <person name="Gibbons S.M."/>
            <person name="Avila-Pacheco J."/>
            <person name="Jiang X."/>
            <person name="Kearney S.M."/>
            <person name="Perrotta A.R."/>
            <person name="Berdy B."/>
            <person name="Zhao S."/>
            <person name="Lieberman T.D."/>
            <person name="Swanson P.K."/>
            <person name="Smith M."/>
            <person name="Roesemann S."/>
            <person name="Alexander J.E."/>
            <person name="Rich S.A."/>
            <person name="Livny J."/>
            <person name="Vlamakis H."/>
            <person name="Clish C."/>
            <person name="Bullock K."/>
            <person name="Deik A."/>
            <person name="Scott J."/>
            <person name="Pierce K.A."/>
            <person name="Xavier R.J."/>
            <person name="Alm E.J."/>
        </authorList>
    </citation>
    <scope>NUCLEOTIDE SEQUENCE [LARGE SCALE GENOMIC DNA]</scope>
    <source>
        <strain evidence="4 5">BIOML-A2</strain>
    </source>
</reference>
<protein>
    <submittedName>
        <fullName evidence="4">AraC family transcriptional regulator</fullName>
    </submittedName>
</protein>
<dbReference type="Pfam" id="PF12833">
    <property type="entry name" value="HTH_18"/>
    <property type="match status" value="1"/>
</dbReference>
<dbReference type="PROSITE" id="PS00041">
    <property type="entry name" value="HTH_ARAC_FAMILY_1"/>
    <property type="match status" value="1"/>
</dbReference>
<dbReference type="Gene3D" id="1.10.10.60">
    <property type="entry name" value="Homeodomain-like"/>
    <property type="match status" value="1"/>
</dbReference>
<keyword evidence="2" id="KW-0238">DNA-binding</keyword>